<proteinExistence type="predicted"/>
<gene>
    <name evidence="1" type="ORF">GGQ63_002365</name>
</gene>
<reference evidence="1 2" key="1">
    <citation type="submission" date="2020-08" db="EMBL/GenBank/DDBJ databases">
        <title>Genomic Encyclopedia of Type Strains, Phase IV (KMG-IV): sequencing the most valuable type-strain genomes for metagenomic binning, comparative biology and taxonomic classification.</title>
        <authorList>
            <person name="Goeker M."/>
        </authorList>
    </citation>
    <scope>NUCLEOTIDE SEQUENCE [LARGE SCALE GENOMIC DNA]</scope>
    <source>
        <strain evidence="1 2">DSM 16268</strain>
    </source>
</reference>
<accession>A0A7W9FMC7</accession>
<keyword evidence="2" id="KW-1185">Reference proteome</keyword>
<comment type="caution">
    <text evidence="1">The sequence shown here is derived from an EMBL/GenBank/DDBJ whole genome shotgun (WGS) entry which is preliminary data.</text>
</comment>
<dbReference type="RefSeq" id="WP_183855974.1">
    <property type="nucleotide sequence ID" value="NZ_JACHOO010000004.1"/>
</dbReference>
<dbReference type="Proteomes" id="UP000523821">
    <property type="component" value="Unassembled WGS sequence"/>
</dbReference>
<evidence type="ECO:0000313" key="1">
    <source>
        <dbReference type="EMBL" id="MBB5753299.1"/>
    </source>
</evidence>
<dbReference type="EMBL" id="JACHOO010000004">
    <property type="protein sequence ID" value="MBB5753299.1"/>
    <property type="molecule type" value="Genomic_DNA"/>
</dbReference>
<sequence>MGGYAGFAAPDEVLEDGALTAGEKRDTLKHWLAATARRARSAAPPERAPLERLAIELAAAIEAVEIGRPLRHVWRHDEIEGRRKTG</sequence>
<evidence type="ECO:0000313" key="2">
    <source>
        <dbReference type="Proteomes" id="UP000523821"/>
    </source>
</evidence>
<dbReference type="AlphaFoldDB" id="A0A7W9FMC7"/>
<organism evidence="1 2">
    <name type="scientific">Prosthecomicrobium pneumaticum</name>
    <dbReference type="NCBI Taxonomy" id="81895"/>
    <lineage>
        <taxon>Bacteria</taxon>
        <taxon>Pseudomonadati</taxon>
        <taxon>Pseudomonadota</taxon>
        <taxon>Alphaproteobacteria</taxon>
        <taxon>Hyphomicrobiales</taxon>
        <taxon>Kaistiaceae</taxon>
        <taxon>Prosthecomicrobium</taxon>
    </lineage>
</organism>
<protein>
    <submittedName>
        <fullName evidence="1">Uncharacterized protein</fullName>
    </submittedName>
</protein>
<name>A0A7W9FMC7_9HYPH</name>